<dbReference type="EnsemblPlants" id="OGLUM02G36150.1">
    <property type="protein sequence ID" value="OGLUM02G36150.1"/>
    <property type="gene ID" value="OGLUM02G36150"/>
</dbReference>
<name>A0A0D9YZB5_9ORYZ</name>
<organism evidence="2">
    <name type="scientific">Oryza glumipatula</name>
    <dbReference type="NCBI Taxonomy" id="40148"/>
    <lineage>
        <taxon>Eukaryota</taxon>
        <taxon>Viridiplantae</taxon>
        <taxon>Streptophyta</taxon>
        <taxon>Embryophyta</taxon>
        <taxon>Tracheophyta</taxon>
        <taxon>Spermatophyta</taxon>
        <taxon>Magnoliopsida</taxon>
        <taxon>Liliopsida</taxon>
        <taxon>Poales</taxon>
        <taxon>Poaceae</taxon>
        <taxon>BOP clade</taxon>
        <taxon>Oryzoideae</taxon>
        <taxon>Oryzeae</taxon>
        <taxon>Oryzinae</taxon>
        <taxon>Oryza</taxon>
    </lineage>
</organism>
<dbReference type="Gramene" id="OGLUM02G36150.1">
    <property type="protein sequence ID" value="OGLUM02G36150.1"/>
    <property type="gene ID" value="OGLUM02G36150"/>
</dbReference>
<dbReference type="Gene3D" id="1.20.1280.50">
    <property type="match status" value="1"/>
</dbReference>
<protein>
    <recommendedName>
        <fullName evidence="1">F-box domain-containing protein</fullName>
    </recommendedName>
</protein>
<dbReference type="InterPro" id="IPR050796">
    <property type="entry name" value="SCF_F-box_component"/>
</dbReference>
<reference evidence="2" key="2">
    <citation type="submission" date="2018-05" db="EMBL/GenBank/DDBJ databases">
        <title>OgluRS3 (Oryza glumaepatula Reference Sequence Version 3).</title>
        <authorList>
            <person name="Zhang J."/>
            <person name="Kudrna D."/>
            <person name="Lee S."/>
            <person name="Talag J."/>
            <person name="Welchert J."/>
            <person name="Wing R.A."/>
        </authorList>
    </citation>
    <scope>NUCLEOTIDE SEQUENCE [LARGE SCALE GENOMIC DNA]</scope>
</reference>
<sequence>MDGTRSAKRMKRFSGACPCPLPDDIVDEILSHLPVKSLLRFRCVSRRFHATITSSHLFQEAHFLQRKQRNKHPPRLFIRPPFGPRQPFFAWQWQWQHLIPRPPVEEIMTARHLPHGTIFPLASKSCHGLVLLKITGHHTHYLWNPSTRHILRLPGTDNTPPPATYGLGYCSATRRHKVVRVVGCRCCSPATVVWEVLALDGDEPSPSSSWRPPAAAAMTPRAPPQHWHYPRENWRRGAVLCNGDLHFLQGDGDIVTFNVTDESFGVSSLKPPPELQSRDDFELTELDGCLCVYTFTAVKWQLVDEEPESPTCEIWVTREAAAGSWEKLCSIEWVSVLPPDHSYLRWFWIAPIHMFSDGNNEEKKKKKIMFATGTGHVLVFDPSVGTLEIIFSPEDEAVGEYHDYSNNEVPTLGLFEESLALVGNTSENIVFSQP</sequence>
<dbReference type="PANTHER" id="PTHR31672">
    <property type="entry name" value="BNACNNG10540D PROTEIN"/>
    <property type="match status" value="1"/>
</dbReference>
<dbReference type="InterPro" id="IPR036047">
    <property type="entry name" value="F-box-like_dom_sf"/>
</dbReference>
<dbReference type="STRING" id="40148.A0A0D9YZB5"/>
<dbReference type="Proteomes" id="UP000026961">
    <property type="component" value="Chromosome 2"/>
</dbReference>
<dbReference type="AlphaFoldDB" id="A0A0D9YZB5"/>
<dbReference type="InterPro" id="IPR001810">
    <property type="entry name" value="F-box_dom"/>
</dbReference>
<keyword evidence="3" id="KW-1185">Reference proteome</keyword>
<feature type="domain" description="F-box" evidence="1">
    <location>
        <begin position="21"/>
        <end position="61"/>
    </location>
</feature>
<evidence type="ECO:0000313" key="2">
    <source>
        <dbReference type="EnsemblPlants" id="OGLUM02G36150.1"/>
    </source>
</evidence>
<dbReference type="PANTHER" id="PTHR31672:SF13">
    <property type="entry name" value="F-BOX PROTEIN CPR30-LIKE"/>
    <property type="match status" value="1"/>
</dbReference>
<dbReference type="InterPro" id="IPR017451">
    <property type="entry name" value="F-box-assoc_interact_dom"/>
</dbReference>
<dbReference type="eggNOG" id="ENOG502R20Y">
    <property type="taxonomic scope" value="Eukaryota"/>
</dbReference>
<dbReference type="InterPro" id="IPR006527">
    <property type="entry name" value="F-box-assoc_dom_typ1"/>
</dbReference>
<dbReference type="Pfam" id="PF00646">
    <property type="entry name" value="F-box"/>
    <property type="match status" value="1"/>
</dbReference>
<evidence type="ECO:0000259" key="1">
    <source>
        <dbReference type="PROSITE" id="PS50181"/>
    </source>
</evidence>
<dbReference type="SUPFAM" id="SSF81383">
    <property type="entry name" value="F-box domain"/>
    <property type="match status" value="1"/>
</dbReference>
<proteinExistence type="predicted"/>
<dbReference type="Pfam" id="PF07734">
    <property type="entry name" value="FBA_1"/>
    <property type="match status" value="1"/>
</dbReference>
<dbReference type="NCBIfam" id="TIGR01640">
    <property type="entry name" value="F_box_assoc_1"/>
    <property type="match status" value="1"/>
</dbReference>
<accession>A0A0D9YZB5</accession>
<dbReference type="PROSITE" id="PS50181">
    <property type="entry name" value="FBOX"/>
    <property type="match status" value="1"/>
</dbReference>
<dbReference type="HOGENOM" id="CLU_633703_0_0_1"/>
<reference evidence="2" key="1">
    <citation type="submission" date="2015-04" db="UniProtKB">
        <authorList>
            <consortium name="EnsemblPlants"/>
        </authorList>
    </citation>
    <scope>IDENTIFICATION</scope>
</reference>
<evidence type="ECO:0000313" key="3">
    <source>
        <dbReference type="Proteomes" id="UP000026961"/>
    </source>
</evidence>
<dbReference type="SMART" id="SM00256">
    <property type="entry name" value="FBOX"/>
    <property type="match status" value="1"/>
</dbReference>
<dbReference type="CDD" id="cd22157">
    <property type="entry name" value="F-box_AtFBW1-like"/>
    <property type="match status" value="1"/>
</dbReference>